<evidence type="ECO:0000256" key="5">
    <source>
        <dbReference type="ARBA" id="ARBA00023004"/>
    </source>
</evidence>
<keyword evidence="5" id="KW-0408">Iron</keyword>
<evidence type="ECO:0000256" key="6">
    <source>
        <dbReference type="SAM" id="MobiDB-lite"/>
    </source>
</evidence>
<organism evidence="7 8">
    <name type="scientific">Monosporascus cannonballus</name>
    <dbReference type="NCBI Taxonomy" id="155416"/>
    <lineage>
        <taxon>Eukaryota</taxon>
        <taxon>Fungi</taxon>
        <taxon>Dikarya</taxon>
        <taxon>Ascomycota</taxon>
        <taxon>Pezizomycotina</taxon>
        <taxon>Sordariomycetes</taxon>
        <taxon>Xylariomycetidae</taxon>
        <taxon>Xylariales</taxon>
        <taxon>Xylariales incertae sedis</taxon>
        <taxon>Monosporascus</taxon>
    </lineage>
</organism>
<evidence type="ECO:0000256" key="4">
    <source>
        <dbReference type="ARBA" id="ARBA00022723"/>
    </source>
</evidence>
<protein>
    <recommendedName>
        <fullName evidence="9">Cytochrome P450</fullName>
    </recommendedName>
</protein>
<evidence type="ECO:0000313" key="8">
    <source>
        <dbReference type="Proteomes" id="UP000294003"/>
    </source>
</evidence>
<evidence type="ECO:0000256" key="2">
    <source>
        <dbReference type="ARBA" id="ARBA00010617"/>
    </source>
</evidence>
<comment type="similarity">
    <text evidence="2">Belongs to the cytochrome P450 family.</text>
</comment>
<name>A0ABY0H612_9PEZI</name>
<keyword evidence="3" id="KW-0349">Heme</keyword>
<dbReference type="InterPro" id="IPR036396">
    <property type="entry name" value="Cyt_P450_sf"/>
</dbReference>
<dbReference type="PANTHER" id="PTHR24305">
    <property type="entry name" value="CYTOCHROME P450"/>
    <property type="match status" value="1"/>
</dbReference>
<dbReference type="Gene3D" id="1.10.630.10">
    <property type="entry name" value="Cytochrome P450"/>
    <property type="match status" value="1"/>
</dbReference>
<comment type="cofactor">
    <cofactor evidence="1">
        <name>heme</name>
        <dbReference type="ChEBI" id="CHEBI:30413"/>
    </cofactor>
</comment>
<reference evidence="7 8" key="1">
    <citation type="submission" date="2018-06" db="EMBL/GenBank/DDBJ databases">
        <title>Complete Genomes of Monosporascus.</title>
        <authorList>
            <person name="Robinson A.J."/>
            <person name="Natvig D.O."/>
        </authorList>
    </citation>
    <scope>NUCLEOTIDE SEQUENCE [LARGE SCALE GENOMIC DNA]</scope>
    <source>
        <strain evidence="7 8">CBS 609.92</strain>
    </source>
</reference>
<dbReference type="Pfam" id="PF00067">
    <property type="entry name" value="p450"/>
    <property type="match status" value="1"/>
</dbReference>
<accession>A0ABY0H612</accession>
<evidence type="ECO:0000256" key="1">
    <source>
        <dbReference type="ARBA" id="ARBA00001971"/>
    </source>
</evidence>
<dbReference type="InterPro" id="IPR001128">
    <property type="entry name" value="Cyt_P450"/>
</dbReference>
<dbReference type="InterPro" id="IPR050121">
    <property type="entry name" value="Cytochrome_P450_monoxygenase"/>
</dbReference>
<feature type="region of interest" description="Disordered" evidence="6">
    <location>
        <begin position="1"/>
        <end position="27"/>
    </location>
</feature>
<evidence type="ECO:0000256" key="3">
    <source>
        <dbReference type="ARBA" id="ARBA00022617"/>
    </source>
</evidence>
<sequence>MMQMIKEKTSRFFKSGKKPAPPNTDAEAGTDMLADLLHMTTKKPEWKPHRAVGVAFINFIAGHETTTAITTAALALICTNPGAKARIMASAPDHDGTYTQTCIKETLLRPATSFSLSRIVPPANANADGAGEGLRVHGYAIPAGTAAGVHVPIMHQNTEIFGLDAVVFRPEPWLEGWDEGPESR</sequence>
<feature type="compositionally biased region" description="Basic and acidic residues" evidence="6">
    <location>
        <begin position="1"/>
        <end position="10"/>
    </location>
</feature>
<keyword evidence="4" id="KW-0479">Metal-binding</keyword>
<dbReference type="SUPFAM" id="SSF48264">
    <property type="entry name" value="Cytochrome P450"/>
    <property type="match status" value="1"/>
</dbReference>
<dbReference type="EMBL" id="QJNS01000128">
    <property type="protein sequence ID" value="RYO85807.1"/>
    <property type="molecule type" value="Genomic_DNA"/>
</dbReference>
<evidence type="ECO:0008006" key="9">
    <source>
        <dbReference type="Google" id="ProtNLM"/>
    </source>
</evidence>
<evidence type="ECO:0000313" key="7">
    <source>
        <dbReference type="EMBL" id="RYO85807.1"/>
    </source>
</evidence>
<comment type="caution">
    <text evidence="7">The sequence shown here is derived from an EMBL/GenBank/DDBJ whole genome shotgun (WGS) entry which is preliminary data.</text>
</comment>
<proteinExistence type="inferred from homology"/>
<dbReference type="PANTHER" id="PTHR24305:SF232">
    <property type="entry name" value="P450, PUTATIVE (EUROFUNG)-RELATED"/>
    <property type="match status" value="1"/>
</dbReference>
<keyword evidence="8" id="KW-1185">Reference proteome</keyword>
<gene>
    <name evidence="7" type="ORF">DL762_005040</name>
</gene>
<dbReference type="Proteomes" id="UP000294003">
    <property type="component" value="Unassembled WGS sequence"/>
</dbReference>